<dbReference type="Pfam" id="PF24621">
    <property type="entry name" value="DHQS_C"/>
    <property type="match status" value="1"/>
</dbReference>
<keyword evidence="18 19" id="KW-0170">Cobalt</keyword>
<dbReference type="FunFam" id="3.40.50.1970:FF:000007">
    <property type="entry name" value="Pentafunctional AROM polypeptide"/>
    <property type="match status" value="1"/>
</dbReference>
<keyword evidence="12 19" id="KW-0479">Metal-binding</keyword>
<dbReference type="InterPro" id="IPR030963">
    <property type="entry name" value="DHQ_synth_fam"/>
</dbReference>
<dbReference type="Gene3D" id="1.20.1090.10">
    <property type="entry name" value="Dehydroquinate synthase-like - alpha domain"/>
    <property type="match status" value="1"/>
</dbReference>
<dbReference type="Pfam" id="PF01761">
    <property type="entry name" value="DHQ_synthase"/>
    <property type="match status" value="1"/>
</dbReference>
<feature type="domain" description="3-dehydroquinate synthase C-terminal" evidence="21">
    <location>
        <begin position="192"/>
        <end position="341"/>
    </location>
</feature>
<evidence type="ECO:0000256" key="9">
    <source>
        <dbReference type="ARBA" id="ARBA00017684"/>
    </source>
</evidence>
<evidence type="ECO:0000256" key="4">
    <source>
        <dbReference type="ARBA" id="ARBA00003485"/>
    </source>
</evidence>
<dbReference type="Proteomes" id="UP000004836">
    <property type="component" value="Unassembled WGS sequence"/>
</dbReference>
<evidence type="ECO:0000256" key="16">
    <source>
        <dbReference type="ARBA" id="ARBA00023141"/>
    </source>
</evidence>
<dbReference type="GO" id="GO:0008652">
    <property type="term" value="P:amino acid biosynthetic process"/>
    <property type="evidence" value="ECO:0007669"/>
    <property type="project" value="UniProtKB-KW"/>
</dbReference>
<dbReference type="UniPathway" id="UPA00053">
    <property type="reaction ID" value="UER00085"/>
</dbReference>
<evidence type="ECO:0000256" key="7">
    <source>
        <dbReference type="ARBA" id="ARBA00005412"/>
    </source>
</evidence>
<keyword evidence="23" id="KW-1185">Reference proteome</keyword>
<comment type="caution">
    <text evidence="19">Lacks conserved residue(s) required for the propagation of feature annotation.</text>
</comment>
<evidence type="ECO:0000256" key="6">
    <source>
        <dbReference type="ARBA" id="ARBA00004661"/>
    </source>
</evidence>
<dbReference type="GO" id="GO:0003856">
    <property type="term" value="F:3-dehydroquinate synthase activity"/>
    <property type="evidence" value="ECO:0007669"/>
    <property type="project" value="UniProtKB-UniRule"/>
</dbReference>
<evidence type="ECO:0000313" key="23">
    <source>
        <dbReference type="Proteomes" id="UP000004836"/>
    </source>
</evidence>
<comment type="function">
    <text evidence="4 19">Catalyzes the conversion of 3-deoxy-D-arabino-heptulosonate 7-phosphate (DAHP) to dehydroquinate (DHQ).</text>
</comment>
<evidence type="ECO:0000256" key="12">
    <source>
        <dbReference type="ARBA" id="ARBA00022723"/>
    </source>
</evidence>
<evidence type="ECO:0000256" key="17">
    <source>
        <dbReference type="ARBA" id="ARBA00023239"/>
    </source>
</evidence>
<feature type="binding site" evidence="19">
    <location>
        <position position="276"/>
    </location>
    <ligand>
        <name>Zn(2+)</name>
        <dbReference type="ChEBI" id="CHEBI:29105"/>
    </ligand>
</feature>
<dbReference type="GO" id="GO:0009423">
    <property type="term" value="P:chorismate biosynthetic process"/>
    <property type="evidence" value="ECO:0007669"/>
    <property type="project" value="UniProtKB-UniRule"/>
</dbReference>
<comment type="cofactor">
    <cofactor evidence="19">
        <name>Co(2+)</name>
        <dbReference type="ChEBI" id="CHEBI:48828"/>
    </cofactor>
    <cofactor evidence="19">
        <name>Zn(2+)</name>
        <dbReference type="ChEBI" id="CHEBI:29105"/>
    </cofactor>
    <text evidence="19">Binds 1 divalent metal cation per subunit. Can use either Co(2+) or Zn(2+).</text>
</comment>
<comment type="catalytic activity">
    <reaction evidence="1 19">
        <text>7-phospho-2-dehydro-3-deoxy-D-arabino-heptonate = 3-dehydroquinate + phosphate</text>
        <dbReference type="Rhea" id="RHEA:21968"/>
        <dbReference type="ChEBI" id="CHEBI:32364"/>
        <dbReference type="ChEBI" id="CHEBI:43474"/>
        <dbReference type="ChEBI" id="CHEBI:58394"/>
        <dbReference type="EC" id="4.2.3.4"/>
    </reaction>
</comment>
<evidence type="ECO:0000256" key="2">
    <source>
        <dbReference type="ARBA" id="ARBA00001911"/>
    </source>
</evidence>
<evidence type="ECO:0000259" key="21">
    <source>
        <dbReference type="Pfam" id="PF24621"/>
    </source>
</evidence>
<dbReference type="PANTHER" id="PTHR43622:SF7">
    <property type="entry name" value="3-DEHYDROQUINATE SYNTHASE, CHLOROPLASTIC"/>
    <property type="match status" value="1"/>
</dbReference>
<dbReference type="SUPFAM" id="SSF56796">
    <property type="entry name" value="Dehydroquinate synthase-like"/>
    <property type="match status" value="1"/>
</dbReference>
<dbReference type="EMBL" id="ALYF01000006">
    <property type="protein sequence ID" value="EJW20695.1"/>
    <property type="molecule type" value="Genomic_DNA"/>
</dbReference>
<feature type="domain" description="3-dehydroquinate synthase N-terminal" evidence="20">
    <location>
        <begin position="79"/>
        <end position="190"/>
    </location>
</feature>
<dbReference type="eggNOG" id="COG0337">
    <property type="taxonomic scope" value="Bacteria"/>
</dbReference>
<dbReference type="InterPro" id="IPR030960">
    <property type="entry name" value="DHQS/DOIS_N"/>
</dbReference>
<evidence type="ECO:0000256" key="19">
    <source>
        <dbReference type="HAMAP-Rule" id="MF_00110"/>
    </source>
</evidence>
<dbReference type="Gene3D" id="3.40.50.1970">
    <property type="match status" value="1"/>
</dbReference>
<accession>J9A2Z1</accession>
<feature type="binding site" evidence="19">
    <location>
        <begin position="140"/>
        <end position="141"/>
    </location>
    <ligand>
        <name>NAD(+)</name>
        <dbReference type="ChEBI" id="CHEBI:57540"/>
    </ligand>
</feature>
<dbReference type="PIRSF" id="PIRSF001455">
    <property type="entry name" value="DHQ_synth"/>
    <property type="match status" value="1"/>
</dbReference>
<comment type="subcellular location">
    <subcellularLocation>
        <location evidence="5 19">Cytoplasm</location>
    </subcellularLocation>
</comment>
<keyword evidence="11 19" id="KW-0028">Amino-acid biosynthesis</keyword>
<dbReference type="EC" id="4.2.3.4" evidence="8 19"/>
<dbReference type="HAMAP" id="MF_00110">
    <property type="entry name" value="DHQ_synthase"/>
    <property type="match status" value="1"/>
</dbReference>
<dbReference type="GO" id="GO:0009073">
    <property type="term" value="P:aromatic amino acid family biosynthetic process"/>
    <property type="evidence" value="ECO:0007669"/>
    <property type="project" value="UniProtKB-KW"/>
</dbReference>
<comment type="caution">
    <text evidence="22">The sequence shown here is derived from an EMBL/GenBank/DDBJ whole genome shotgun (WGS) entry which is preliminary data.</text>
</comment>
<name>J9A2Z1_9PROT</name>
<dbReference type="GO" id="GO:0005737">
    <property type="term" value="C:cytoplasm"/>
    <property type="evidence" value="ECO:0007669"/>
    <property type="project" value="UniProtKB-SubCell"/>
</dbReference>
<feature type="binding site" evidence="19">
    <location>
        <begin position="116"/>
        <end position="120"/>
    </location>
    <ligand>
        <name>NAD(+)</name>
        <dbReference type="ChEBI" id="CHEBI:57540"/>
    </ligand>
</feature>
<comment type="cofactor">
    <cofactor evidence="2 19">
        <name>NAD(+)</name>
        <dbReference type="ChEBI" id="CHEBI:57540"/>
    </cofactor>
</comment>
<protein>
    <recommendedName>
        <fullName evidence="9 19">3-dehydroquinate synthase</fullName>
        <shortName evidence="19">DHQS</shortName>
        <ecNumber evidence="8 19">4.2.3.4</ecNumber>
    </recommendedName>
</protein>
<dbReference type="STRING" id="1220535.IMCC14465_15820"/>
<dbReference type="GO" id="GO:0046872">
    <property type="term" value="F:metal ion binding"/>
    <property type="evidence" value="ECO:0007669"/>
    <property type="project" value="UniProtKB-KW"/>
</dbReference>
<dbReference type="CDD" id="cd08195">
    <property type="entry name" value="DHQS"/>
    <property type="match status" value="1"/>
</dbReference>
<keyword evidence="16 19" id="KW-0057">Aromatic amino acid biosynthesis</keyword>
<evidence type="ECO:0000256" key="3">
    <source>
        <dbReference type="ARBA" id="ARBA00001947"/>
    </source>
</evidence>
<keyword evidence="17 19" id="KW-0456">Lyase</keyword>
<evidence type="ECO:0000256" key="18">
    <source>
        <dbReference type="ARBA" id="ARBA00023285"/>
    </source>
</evidence>
<dbReference type="PATRIC" id="fig|1220535.3.peg.1574"/>
<evidence type="ECO:0000256" key="10">
    <source>
        <dbReference type="ARBA" id="ARBA00022490"/>
    </source>
</evidence>
<dbReference type="InterPro" id="IPR056179">
    <property type="entry name" value="DHQS_C"/>
</dbReference>
<comment type="similarity">
    <text evidence="7 19">Belongs to the sugar phosphate cyclases superfamily. Dehydroquinate synthase family.</text>
</comment>
<comment type="pathway">
    <text evidence="6 19">Metabolic intermediate biosynthesis; chorismate biosynthesis; chorismate from D-erythrose 4-phosphate and phosphoenolpyruvate: step 2/7.</text>
</comment>
<dbReference type="NCBIfam" id="TIGR01357">
    <property type="entry name" value="aroB"/>
    <property type="match status" value="1"/>
</dbReference>
<sequence>MSETGLKKVNVSLSGSTSPNRSYDIHIGAGLLTSCPTLISPLLKRPFVAIVTDENVAAAHLDSLTASLDGAGIAHITKIMPPGEASKSFSGLETLTHWLLDEKVERQDMMIALGGGVIGDLTGFAAATLRRGVRFVQIPTTLLAQVDSSVGGKTGINVPQGKNLIGAFHQPSLVLADLNALQTLPDREFNAGYAEIVKYAAICDRAFFDWLEDNRDALKNRECAALSYAIAKSCETKADIVAQDEKEEGARALLNLGHTFAHAYENLTGYSDKLLHGEAVGLGMAQAVGLSVHLGLCPEEDAQALINHLAAAGLPVSQTDVTGGPFAAEDLVTAMAQDKKVSQGVMTFILMKAIGDAFITNEVSAAQLTAFLHNQG</sequence>
<feature type="binding site" evidence="19">
    <location>
        <position position="153"/>
    </location>
    <ligand>
        <name>NAD(+)</name>
        <dbReference type="ChEBI" id="CHEBI:57540"/>
    </ligand>
</feature>
<evidence type="ECO:0000256" key="15">
    <source>
        <dbReference type="ARBA" id="ARBA00023027"/>
    </source>
</evidence>
<evidence type="ECO:0000259" key="20">
    <source>
        <dbReference type="Pfam" id="PF01761"/>
    </source>
</evidence>
<evidence type="ECO:0000256" key="14">
    <source>
        <dbReference type="ARBA" id="ARBA00022833"/>
    </source>
</evidence>
<keyword evidence="14 19" id="KW-0862">Zinc</keyword>
<dbReference type="InterPro" id="IPR016037">
    <property type="entry name" value="DHQ_synth_AroB"/>
</dbReference>
<organism evidence="22 23">
    <name type="scientific">alpha proteobacterium IMCC14465</name>
    <dbReference type="NCBI Taxonomy" id="1220535"/>
    <lineage>
        <taxon>Bacteria</taxon>
        <taxon>Pseudomonadati</taxon>
        <taxon>Pseudomonadota</taxon>
        <taxon>Alphaproteobacteria</taxon>
        <taxon>PS1 clade</taxon>
    </lineage>
</organism>
<keyword evidence="15 19" id="KW-0520">NAD</keyword>
<feature type="binding site" evidence="19">
    <location>
        <position position="162"/>
    </location>
    <ligand>
        <name>NAD(+)</name>
        <dbReference type="ChEBI" id="CHEBI:57540"/>
    </ligand>
</feature>
<evidence type="ECO:0000256" key="5">
    <source>
        <dbReference type="ARBA" id="ARBA00004496"/>
    </source>
</evidence>
<dbReference type="PROSITE" id="PS51257">
    <property type="entry name" value="PROKAR_LIPOPROTEIN"/>
    <property type="match status" value="1"/>
</dbReference>
<dbReference type="GO" id="GO:0000166">
    <property type="term" value="F:nucleotide binding"/>
    <property type="evidence" value="ECO:0007669"/>
    <property type="project" value="UniProtKB-KW"/>
</dbReference>
<dbReference type="AlphaFoldDB" id="J9A2Z1"/>
<feature type="binding site" evidence="19">
    <location>
        <position position="195"/>
    </location>
    <ligand>
        <name>Zn(2+)</name>
        <dbReference type="ChEBI" id="CHEBI:29105"/>
    </ligand>
</feature>
<evidence type="ECO:0000256" key="8">
    <source>
        <dbReference type="ARBA" id="ARBA00013031"/>
    </source>
</evidence>
<evidence type="ECO:0000256" key="11">
    <source>
        <dbReference type="ARBA" id="ARBA00022605"/>
    </source>
</evidence>
<dbReference type="InterPro" id="IPR050071">
    <property type="entry name" value="Dehydroquinate_synthase"/>
</dbReference>
<feature type="binding site" evidence="19">
    <location>
        <position position="258"/>
    </location>
    <ligand>
        <name>Zn(2+)</name>
        <dbReference type="ChEBI" id="CHEBI:29105"/>
    </ligand>
</feature>
<evidence type="ECO:0000313" key="22">
    <source>
        <dbReference type="EMBL" id="EJW20695.1"/>
    </source>
</evidence>
<evidence type="ECO:0000256" key="1">
    <source>
        <dbReference type="ARBA" id="ARBA00001393"/>
    </source>
</evidence>
<keyword evidence="10 19" id="KW-0963">Cytoplasm</keyword>
<comment type="cofactor">
    <cofactor evidence="3">
        <name>Zn(2+)</name>
        <dbReference type="ChEBI" id="CHEBI:29105"/>
    </cofactor>
</comment>
<proteinExistence type="inferred from homology"/>
<gene>
    <name evidence="19" type="primary">aroB</name>
    <name evidence="22" type="ORF">IMCC14465_15820</name>
</gene>
<evidence type="ECO:0000256" key="13">
    <source>
        <dbReference type="ARBA" id="ARBA00022741"/>
    </source>
</evidence>
<dbReference type="PANTHER" id="PTHR43622">
    <property type="entry name" value="3-DEHYDROQUINATE SYNTHASE"/>
    <property type="match status" value="1"/>
</dbReference>
<keyword evidence="13 19" id="KW-0547">Nucleotide-binding</keyword>
<reference evidence="22 23" key="1">
    <citation type="journal article" date="2012" name="J. Bacteriol.">
        <title>Genome Sequence of Strain IMCC14465, Isolated from the East Sea, Belonging to the PS1 Clade of Alphaproteobacteria.</title>
        <authorList>
            <person name="Yang S.J."/>
            <person name="Kang I."/>
            <person name="Cho J.C."/>
        </authorList>
    </citation>
    <scope>NUCLEOTIDE SEQUENCE [LARGE SCALE GENOMIC DNA]</scope>
    <source>
        <strain evidence="22 23">IMCC14465</strain>
    </source>
</reference>